<feature type="domain" description="Pilus assembly protein E-set like" evidence="4">
    <location>
        <begin position="281"/>
        <end position="348"/>
    </location>
</feature>
<feature type="chain" id="PRO_5045722986" evidence="2">
    <location>
        <begin position="24"/>
        <end position="819"/>
    </location>
</feature>
<dbReference type="InterPro" id="IPR032636">
    <property type="entry name" value="Pilus_assem_E-set-like_dom"/>
</dbReference>
<dbReference type="RefSeq" id="WP_290019335.1">
    <property type="nucleotide sequence ID" value="NZ_JAOPLL010000012.1"/>
</dbReference>
<keyword evidence="6" id="KW-1185">Reference proteome</keyword>
<evidence type="ECO:0000313" key="6">
    <source>
        <dbReference type="Proteomes" id="UP001168107"/>
    </source>
</evidence>
<evidence type="ECO:0000256" key="2">
    <source>
        <dbReference type="SAM" id="SignalP"/>
    </source>
</evidence>
<dbReference type="Proteomes" id="UP001168107">
    <property type="component" value="Unassembled WGS sequence"/>
</dbReference>
<dbReference type="EMBL" id="JAOPLL010000012">
    <property type="protein sequence ID" value="MDM5073587.1"/>
    <property type="molecule type" value="Genomic_DNA"/>
</dbReference>
<sequence>MRRTHLQGLVIPLSIFIASSVAANDMVTPFRLANVIIPASFSKALAEGLVVPIRLQYQDPDISVDTLTDDAIGYASLILKDEQLYLNNIDFSISGKTATLNQEIINSLSKDKLRAFSSDGEIQVNEHAFLKIDLIKMLLTINVKRDAFGYKSDNATPTYLTSSVDEVTSVNRYNMGYSFYRNSNTGVIDSNFMQLDSMIGFKEHHLALNGSLYNLGESQQNGKLYRAMYERDLEDRRIAGGMVTAWDLQSLGGISALNSGRIYGGSYGNHARSRQQKTSESTTPIRVFMPSAGEVRVYREGRMIGLQNLPIGNHDVDTTNFPGGVYNVTVEVYTDGRLVETTNQRVTKLGGSTFYSDALTWQWWGGVMDSTPERNSSPLLGVSLAQSVESVNMAFTSYGFNDAAVSETQLGWQAGENINLQMQTMFATDGSWRLASTQSLQLMDNISLWANQEKQNNGRKLTVSESELYSTGLSVNLGGWVDRLGQLTFSTTHDRVMHSDRSYLDYSQSLYSGRYGTLSFRGSLQSNSGTFSGFDNRSITLDYSIPLDNLFSFGLSSNEQGQSIANLNYHKRMDGVINLASLNSSRVMHGNNQDDMSVSGTLGFNHDLIGGTMSLGRGYGGDINGNLIARGSLATTSNHLVASSQSTSDAGVVINTGISRDGQMLAKVNGQDYPLKGETTFLALSPYQEYEIELLNSKKSKDSYEITVGKQTYTLFPGNVATLDAGQAIREMVTVFGVMRAEDGTLITNARLDNHIGTTATNEKGEFSLDVDKANPMLTFKQEGEYCEAALDIRYESGAAWVGDVICRGLPTYAMVRGN</sequence>
<keyword evidence="1 2" id="KW-0732">Signal</keyword>
<evidence type="ECO:0000259" key="3">
    <source>
        <dbReference type="Pfam" id="PF15976"/>
    </source>
</evidence>
<protein>
    <submittedName>
        <fullName evidence="5">CS1-pili formation C-terminal domain-containing protein</fullName>
    </submittedName>
</protein>
<comment type="caution">
    <text evidence="5">The sequence shown here is derived from an EMBL/GenBank/DDBJ whole genome shotgun (WGS) entry which is preliminary data.</text>
</comment>
<dbReference type="Pfam" id="PF15976">
    <property type="entry name" value="CooC_C"/>
    <property type="match status" value="1"/>
</dbReference>
<feature type="domain" description="Pilus assembly protein C-terminal" evidence="3">
    <location>
        <begin position="715"/>
        <end position="808"/>
    </location>
</feature>
<reference evidence="5" key="1">
    <citation type="submission" date="2024-05" db="EMBL/GenBank/DDBJ databases">
        <title>WGS of Aeromonas isolates.</title>
        <authorList>
            <person name="Lee H."/>
        </authorList>
    </citation>
    <scope>NUCLEOTIDE SEQUENCE</scope>
    <source>
        <strain evidence="5">SU58-3</strain>
    </source>
</reference>
<accession>A0ABT7Q2Q0</accession>
<feature type="signal peptide" evidence="2">
    <location>
        <begin position="1"/>
        <end position="23"/>
    </location>
</feature>
<dbReference type="InterPro" id="IPR031917">
    <property type="entry name" value="Pilus_assem_C"/>
</dbReference>
<evidence type="ECO:0000313" key="5">
    <source>
        <dbReference type="EMBL" id="MDM5073587.1"/>
    </source>
</evidence>
<gene>
    <name evidence="5" type="ORF">OB935_17330</name>
</gene>
<evidence type="ECO:0000256" key="1">
    <source>
        <dbReference type="ARBA" id="ARBA00022729"/>
    </source>
</evidence>
<evidence type="ECO:0000259" key="4">
    <source>
        <dbReference type="Pfam" id="PF16967"/>
    </source>
</evidence>
<proteinExistence type="predicted"/>
<organism evidence="5 6">
    <name type="scientific">Aeromonas bestiarum</name>
    <dbReference type="NCBI Taxonomy" id="105751"/>
    <lineage>
        <taxon>Bacteria</taxon>
        <taxon>Pseudomonadati</taxon>
        <taxon>Pseudomonadota</taxon>
        <taxon>Gammaproteobacteria</taxon>
        <taxon>Aeromonadales</taxon>
        <taxon>Aeromonadaceae</taxon>
        <taxon>Aeromonas</taxon>
    </lineage>
</organism>
<dbReference type="Pfam" id="PF16967">
    <property type="entry name" value="TcfC"/>
    <property type="match status" value="1"/>
</dbReference>
<name>A0ABT7Q2Q0_9GAMM</name>